<evidence type="ECO:0000256" key="1">
    <source>
        <dbReference type="SAM" id="MobiDB-lite"/>
    </source>
</evidence>
<feature type="region of interest" description="Disordered" evidence="1">
    <location>
        <begin position="46"/>
        <end position="65"/>
    </location>
</feature>
<evidence type="ECO:0000313" key="2">
    <source>
        <dbReference type="EMBL" id="AKF06818.1"/>
    </source>
</evidence>
<dbReference type="KEGG" id="samy:DB32_003967"/>
<evidence type="ECO:0000313" key="3">
    <source>
        <dbReference type="Proteomes" id="UP000034883"/>
    </source>
</evidence>
<dbReference type="EMBL" id="CP011125">
    <property type="protein sequence ID" value="AKF06818.1"/>
    <property type="molecule type" value="Genomic_DNA"/>
</dbReference>
<dbReference type="AlphaFoldDB" id="A0A0F6W3W2"/>
<protein>
    <submittedName>
        <fullName evidence="2">Uncharacterized protein</fullName>
    </submittedName>
</protein>
<proteinExistence type="predicted"/>
<accession>A0A0F6W3W2</accession>
<gene>
    <name evidence="2" type="ORF">DB32_003967</name>
</gene>
<dbReference type="Proteomes" id="UP000034883">
    <property type="component" value="Chromosome"/>
</dbReference>
<reference evidence="2 3" key="1">
    <citation type="submission" date="2015-03" db="EMBL/GenBank/DDBJ databases">
        <title>Genome assembly of Sandaracinus amylolyticus DSM 53668.</title>
        <authorList>
            <person name="Sharma G."/>
            <person name="Subramanian S."/>
        </authorList>
    </citation>
    <scope>NUCLEOTIDE SEQUENCE [LARGE SCALE GENOMIC DNA]</scope>
    <source>
        <strain evidence="2 3">DSM 53668</strain>
    </source>
</reference>
<name>A0A0F6W3W2_9BACT</name>
<keyword evidence="3" id="KW-1185">Reference proteome</keyword>
<dbReference type="STRING" id="927083.DB32_003967"/>
<sequence>MNHPRREGVCGTIAPGTPLEPSARRCTASRRWGTRCFRTRCSRRARWGRDPSSAVGRPGRGRGVS</sequence>
<organism evidence="2 3">
    <name type="scientific">Sandaracinus amylolyticus</name>
    <dbReference type="NCBI Taxonomy" id="927083"/>
    <lineage>
        <taxon>Bacteria</taxon>
        <taxon>Pseudomonadati</taxon>
        <taxon>Myxococcota</taxon>
        <taxon>Polyangia</taxon>
        <taxon>Polyangiales</taxon>
        <taxon>Sandaracinaceae</taxon>
        <taxon>Sandaracinus</taxon>
    </lineage>
</organism>